<dbReference type="GO" id="GO:0016757">
    <property type="term" value="F:glycosyltransferase activity"/>
    <property type="evidence" value="ECO:0007669"/>
    <property type="project" value="InterPro"/>
</dbReference>
<sequence length="410" mass="46977">MKNVLFINSGFELGGIETFLVRAAKNLSKDVKYTLLIMSDATNKDLLDKFSIYGDVIFLSDLLLFNAGKYAILRTLLPLNRQKVRTLLSHIDIIHASCSFSLILMRKLSCILNKGILESVGVYHSREFLWGEKKRLMRKTQLSMFKKIPANNVLFMNEYTVKLYSDIFKVNYYNALPIGIDIGIYSECIPNKNSGRIVSIGRLVDFKTYNYHMIDYLSTLSSERRNMLCFEIYGDGPESVALKKLAKQRNVKVKFGGRLEYKDMPSILDGASLFIGSGTAIVEAAAAGVPCIIGIESIDEPLTYGFLTETVGLSFQEMGLNYPLKKYEMAMSEFYELSEEDYLILSDKHRRRAKDFSLDNMKSIILDYYENLSDNTTRNKPCIMYALSTMFWMILNKMKINNERNSMYDF</sequence>
<dbReference type="CDD" id="cd03801">
    <property type="entry name" value="GT4_PimA-like"/>
    <property type="match status" value="1"/>
</dbReference>
<evidence type="ECO:0000313" key="2">
    <source>
        <dbReference type="EMBL" id="BAQ00993.1"/>
    </source>
</evidence>
<dbReference type="AlphaFoldDB" id="A0A0A8J4W2"/>
<dbReference type="BioCyc" id="MetaCyc:MONOMER-21706"/>
<dbReference type="GO" id="GO:1901135">
    <property type="term" value="P:carbohydrate derivative metabolic process"/>
    <property type="evidence" value="ECO:0007669"/>
    <property type="project" value="UniProtKB-ARBA"/>
</dbReference>
<dbReference type="Pfam" id="PF00534">
    <property type="entry name" value="Glycos_transf_1"/>
    <property type="match status" value="1"/>
</dbReference>
<protein>
    <submittedName>
        <fullName evidence="2">Putative glycosyltransferase</fullName>
    </submittedName>
</protein>
<dbReference type="PANTHER" id="PTHR12526">
    <property type="entry name" value="GLYCOSYLTRANSFERASE"/>
    <property type="match status" value="1"/>
</dbReference>
<organism evidence="2">
    <name type="scientific">Escherichia coli</name>
    <dbReference type="NCBI Taxonomy" id="562"/>
    <lineage>
        <taxon>Bacteria</taxon>
        <taxon>Pseudomonadati</taxon>
        <taxon>Pseudomonadota</taxon>
        <taxon>Gammaproteobacteria</taxon>
        <taxon>Enterobacterales</taxon>
        <taxon>Enterobacteriaceae</taxon>
        <taxon>Escherichia</taxon>
    </lineage>
</organism>
<dbReference type="InterPro" id="IPR001296">
    <property type="entry name" value="Glyco_trans_1"/>
</dbReference>
<reference evidence="2" key="1">
    <citation type="journal article" date="2014" name="DNA Res.">
        <title>A complete view of the genetic diversity of the Escherichia coli O-antigen biosynthesis gene cluster.</title>
        <authorList>
            <person name="Iguchi A."/>
            <person name="Iyoda S."/>
            <person name="Kikuchi T."/>
            <person name="Ogura Y."/>
            <person name="Katsura K."/>
            <person name="Ohnishi M."/>
            <person name="Hayashi T."/>
            <person name="Thomson N.R."/>
        </authorList>
    </citation>
    <scope>NUCLEOTIDE SEQUENCE</scope>
    <source>
        <strain evidence="2">U12-41</strain>
    </source>
</reference>
<keyword evidence="2" id="KW-0808">Transferase</keyword>
<dbReference type="SUPFAM" id="SSF53756">
    <property type="entry name" value="UDP-Glycosyltransferase/glycogen phosphorylase"/>
    <property type="match status" value="1"/>
</dbReference>
<accession>A0A0A8J4W2</accession>
<dbReference type="EMBL" id="AB811623">
    <property type="protein sequence ID" value="BAQ00993.1"/>
    <property type="molecule type" value="Genomic_DNA"/>
</dbReference>
<name>A0A0A8J4W2_ECOLX</name>
<dbReference type="RefSeq" id="WP_072693155.1">
    <property type="nucleotide sequence ID" value="NZ_CAJSLB010000025.1"/>
</dbReference>
<evidence type="ECO:0000259" key="1">
    <source>
        <dbReference type="Pfam" id="PF00534"/>
    </source>
</evidence>
<proteinExistence type="predicted"/>
<feature type="domain" description="Glycosyl transferase family 1" evidence="1">
    <location>
        <begin position="192"/>
        <end position="293"/>
    </location>
</feature>
<dbReference type="Gene3D" id="3.40.50.2000">
    <property type="entry name" value="Glycogen Phosphorylase B"/>
    <property type="match status" value="2"/>
</dbReference>
<dbReference type="PANTHER" id="PTHR12526:SF630">
    <property type="entry name" value="GLYCOSYLTRANSFERASE"/>
    <property type="match status" value="1"/>
</dbReference>